<dbReference type="Pfam" id="PF00440">
    <property type="entry name" value="TetR_N"/>
    <property type="match status" value="1"/>
</dbReference>
<accession>A0A678W486</accession>
<protein>
    <submittedName>
        <fullName evidence="3">Putative TetR family transcriptional regulator</fullName>
    </submittedName>
</protein>
<evidence type="ECO:0000259" key="2">
    <source>
        <dbReference type="PROSITE" id="PS50977"/>
    </source>
</evidence>
<evidence type="ECO:0000313" key="3">
    <source>
        <dbReference type="EMBL" id="AYD75900.1"/>
    </source>
</evidence>
<reference evidence="3" key="1">
    <citation type="submission" date="2018-01" db="EMBL/GenBank/DDBJ databases">
        <title>A diatom virus reveals a new lineage of giant single stranded DNA viruses originating from double stranded DNA phage.</title>
        <authorList>
            <person name="Carlson M.C.G."/>
            <person name="Frischkorn K.R."/>
            <person name="Brumfield S."/>
            <person name="Rocap G."/>
        </authorList>
    </citation>
    <scope>NUCLEOTIDE SEQUENCE</scope>
    <source>
        <strain evidence="3">PmDNAV1</strain>
    </source>
</reference>
<dbReference type="InterPro" id="IPR001647">
    <property type="entry name" value="HTH_TetR"/>
</dbReference>
<proteinExistence type="predicted"/>
<dbReference type="SUPFAM" id="SSF46689">
    <property type="entry name" value="Homeodomain-like"/>
    <property type="match status" value="1"/>
</dbReference>
<dbReference type="GO" id="GO:0003677">
    <property type="term" value="F:DNA binding"/>
    <property type="evidence" value="ECO:0007669"/>
    <property type="project" value="UniProtKB-KW"/>
</dbReference>
<name>A0A678W486_9VIRU</name>
<dbReference type="InterPro" id="IPR009057">
    <property type="entry name" value="Homeodomain-like_sf"/>
</dbReference>
<sequence>MSTRDIILTAGVELLTDRGVDAVTVTDVARRSGYSRQTIHATFGDAAGLRAAVCDHAREVGNERANTWLNLAGWPA</sequence>
<evidence type="ECO:0000256" key="1">
    <source>
        <dbReference type="ARBA" id="ARBA00023125"/>
    </source>
</evidence>
<keyword evidence="1" id="KW-0238">DNA-binding</keyword>
<gene>
    <name evidence="3" type="ORF">PmDNAV1_gp16</name>
</gene>
<dbReference type="EMBL" id="MG841150">
    <property type="protein sequence ID" value="AYD75900.1"/>
    <property type="molecule type" value="Genomic_DNA"/>
</dbReference>
<dbReference type="PROSITE" id="PS50977">
    <property type="entry name" value="HTH_TETR_2"/>
    <property type="match status" value="1"/>
</dbReference>
<dbReference type="Gene3D" id="1.10.357.10">
    <property type="entry name" value="Tetracycline Repressor, domain 2"/>
    <property type="match status" value="1"/>
</dbReference>
<organism evidence="3">
    <name type="scientific">Pseudo-nitzschia multiseries DNA virus</name>
    <dbReference type="NCBI Taxonomy" id="2364897"/>
    <lineage>
        <taxon>Viruses</taxon>
    </lineage>
</organism>
<feature type="domain" description="HTH tetR-type" evidence="2">
    <location>
        <begin position="1"/>
        <end position="61"/>
    </location>
</feature>